<proteinExistence type="predicted"/>
<keyword evidence="2" id="KW-1185">Reference proteome</keyword>
<comment type="caution">
    <text evidence="1">The sequence shown here is derived from an EMBL/GenBank/DDBJ whole genome shotgun (WGS) entry which is preliminary data.</text>
</comment>
<protein>
    <submittedName>
        <fullName evidence="1">Uncharacterized protein</fullName>
    </submittedName>
</protein>
<organism evidence="1 2">
    <name type="scientific">Liparis tanakae</name>
    <name type="common">Tanaka's snailfish</name>
    <dbReference type="NCBI Taxonomy" id="230148"/>
    <lineage>
        <taxon>Eukaryota</taxon>
        <taxon>Metazoa</taxon>
        <taxon>Chordata</taxon>
        <taxon>Craniata</taxon>
        <taxon>Vertebrata</taxon>
        <taxon>Euteleostomi</taxon>
        <taxon>Actinopterygii</taxon>
        <taxon>Neopterygii</taxon>
        <taxon>Teleostei</taxon>
        <taxon>Neoteleostei</taxon>
        <taxon>Acanthomorphata</taxon>
        <taxon>Eupercaria</taxon>
        <taxon>Perciformes</taxon>
        <taxon>Cottioidei</taxon>
        <taxon>Cottales</taxon>
        <taxon>Liparidae</taxon>
        <taxon>Liparis</taxon>
    </lineage>
</organism>
<sequence length="126" mass="14234">MSRVKAGLSTLLKGTSADGVCLPSRDRNSISSRSLRLPDLELQLPAQTRRRPLQAGEGSVSVNHDAAQWSQDLYWEPALNITGHSPTKSRAEVPKLRFTPFRVQEEVKKRNILYTEYVVTRWSSEI</sequence>
<dbReference type="AlphaFoldDB" id="A0A4Z2EZI5"/>
<evidence type="ECO:0000313" key="2">
    <source>
        <dbReference type="Proteomes" id="UP000314294"/>
    </source>
</evidence>
<dbReference type="Proteomes" id="UP000314294">
    <property type="component" value="Unassembled WGS sequence"/>
</dbReference>
<reference evidence="1 2" key="1">
    <citation type="submission" date="2019-03" db="EMBL/GenBank/DDBJ databases">
        <title>First draft genome of Liparis tanakae, snailfish: a comprehensive survey of snailfish specific genes.</title>
        <authorList>
            <person name="Kim W."/>
            <person name="Song I."/>
            <person name="Jeong J.-H."/>
            <person name="Kim D."/>
            <person name="Kim S."/>
            <person name="Ryu S."/>
            <person name="Song J.Y."/>
            <person name="Lee S.K."/>
        </authorList>
    </citation>
    <scope>NUCLEOTIDE SEQUENCE [LARGE SCALE GENOMIC DNA]</scope>
    <source>
        <tissue evidence="1">Muscle</tissue>
    </source>
</reference>
<dbReference type="EMBL" id="SRLO01001981">
    <property type="protein sequence ID" value="TNN34367.1"/>
    <property type="molecule type" value="Genomic_DNA"/>
</dbReference>
<evidence type="ECO:0000313" key="1">
    <source>
        <dbReference type="EMBL" id="TNN34367.1"/>
    </source>
</evidence>
<accession>A0A4Z2EZI5</accession>
<gene>
    <name evidence="1" type="ORF">EYF80_055469</name>
</gene>
<name>A0A4Z2EZI5_9TELE</name>